<evidence type="ECO:0000256" key="1">
    <source>
        <dbReference type="ARBA" id="ARBA00007253"/>
    </source>
</evidence>
<comment type="similarity">
    <text evidence="1">Belongs to the WD repeat G protein beta family. Ribosomal protein RACK1 subfamily.</text>
</comment>
<evidence type="ECO:0000256" key="4">
    <source>
        <dbReference type="ARBA" id="ARBA00035297"/>
    </source>
</evidence>
<evidence type="ECO:0000256" key="2">
    <source>
        <dbReference type="ARBA" id="ARBA00022980"/>
    </source>
</evidence>
<name>A0A8C0NYH6_CANLF</name>
<dbReference type="InterPro" id="IPR036322">
    <property type="entry name" value="WD40_repeat_dom_sf"/>
</dbReference>
<dbReference type="InterPro" id="IPR045223">
    <property type="entry name" value="RACK1-like"/>
</dbReference>
<reference evidence="6" key="3">
    <citation type="submission" date="2025-05" db="UniProtKB">
        <authorList>
            <consortium name="Ensembl"/>
        </authorList>
    </citation>
    <scope>IDENTIFICATION</scope>
</reference>
<reference evidence="6" key="2">
    <citation type="submission" date="2019-03" db="EMBL/GenBank/DDBJ databases">
        <authorList>
            <person name="Warren W.C."/>
            <person name="Johnson G.S."/>
        </authorList>
    </citation>
    <scope>NUCLEOTIDE SEQUENCE [LARGE SCALE GENOMIC DNA]</scope>
    <source>
        <strain evidence="6">Basenji</strain>
    </source>
</reference>
<dbReference type="Pfam" id="PF00400">
    <property type="entry name" value="WD40"/>
    <property type="match status" value="1"/>
</dbReference>
<dbReference type="SUPFAM" id="SSF50978">
    <property type="entry name" value="WD40 repeat-like"/>
    <property type="match status" value="1"/>
</dbReference>
<dbReference type="GO" id="GO:0043022">
    <property type="term" value="F:ribosome binding"/>
    <property type="evidence" value="ECO:0007669"/>
    <property type="project" value="InterPro"/>
</dbReference>
<evidence type="ECO:0000313" key="7">
    <source>
        <dbReference type="Ensembl" id="ENSCAFP00040032687.1"/>
    </source>
</evidence>
<dbReference type="GO" id="GO:0007369">
    <property type="term" value="P:gastrulation"/>
    <property type="evidence" value="ECO:0007669"/>
    <property type="project" value="UniProtKB-KW"/>
</dbReference>
<dbReference type="PANTHER" id="PTHR19868">
    <property type="entry name" value="RECEPTOR FOR ACTIVATED PROTEIN KINASE C RACK1"/>
    <property type="match status" value="1"/>
</dbReference>
<keyword evidence="3" id="KW-0217">Developmental protein</keyword>
<dbReference type="OrthoDB" id="7875889at2759"/>
<sequence>MQGHGGGQSAEGGSLWEDPKDWKSRFLRASVKIPVAKCVVERRELHLPLGAWAWNNREGNWLSGCCGPNRYWLCAATGPSIKIWDLEGKIIVDELKQEVISTSSKAEPPQCTSLAWSADGQTLFAGYTDNLVRVWYHWLGTFYVPSTTLRNP</sequence>
<dbReference type="AlphaFoldDB" id="A0A8C0NYH6"/>
<dbReference type="PROSITE" id="PS50082">
    <property type="entry name" value="WD_REPEATS_2"/>
    <property type="match status" value="1"/>
</dbReference>
<dbReference type="Proteomes" id="UP000694542">
    <property type="component" value="Chromosome 28"/>
</dbReference>
<evidence type="ECO:0000256" key="3">
    <source>
        <dbReference type="ARBA" id="ARBA00023218"/>
    </source>
</evidence>
<evidence type="ECO:0000256" key="5">
    <source>
        <dbReference type="PROSITE-ProRule" id="PRU00221"/>
    </source>
</evidence>
<dbReference type="InterPro" id="IPR015943">
    <property type="entry name" value="WD40/YVTN_repeat-like_dom_sf"/>
</dbReference>
<dbReference type="InterPro" id="IPR001680">
    <property type="entry name" value="WD40_rpt"/>
</dbReference>
<dbReference type="GO" id="GO:0005840">
    <property type="term" value="C:ribosome"/>
    <property type="evidence" value="ECO:0007669"/>
    <property type="project" value="UniProtKB-KW"/>
</dbReference>
<keyword evidence="2" id="KW-0689">Ribosomal protein</keyword>
<keyword evidence="3" id="KW-0306">Gastrulation</keyword>
<keyword evidence="5" id="KW-0853">WD repeat</keyword>
<dbReference type="Proteomes" id="UP000694429">
    <property type="component" value="Chromosome 28"/>
</dbReference>
<dbReference type="Ensembl" id="ENSCAFT00030035102.1">
    <property type="protein sequence ID" value="ENSCAFP00030030606.1"/>
    <property type="gene ID" value="ENSCAFG00030019083.1"/>
</dbReference>
<evidence type="ECO:0000313" key="6">
    <source>
        <dbReference type="Ensembl" id="ENSCAFP00030030606.1"/>
    </source>
</evidence>
<feature type="repeat" description="WD" evidence="5">
    <location>
        <begin position="112"/>
        <end position="135"/>
    </location>
</feature>
<dbReference type="Ensembl" id="ENSCAFT00040037502.1">
    <property type="protein sequence ID" value="ENSCAFP00040032687.1"/>
    <property type="gene ID" value="ENSCAFG00040020271.1"/>
</dbReference>
<dbReference type="FunFam" id="2.130.10.10:FF:000615">
    <property type="entry name" value="Receptor for activated C kinase 1"/>
    <property type="match status" value="1"/>
</dbReference>
<proteinExistence type="inferred from homology"/>
<keyword evidence="2" id="KW-0687">Ribonucleoprotein</keyword>
<dbReference type="GO" id="GO:0045182">
    <property type="term" value="F:translation regulator activity"/>
    <property type="evidence" value="ECO:0007669"/>
    <property type="project" value="InterPro"/>
</dbReference>
<accession>A0A8C0NYH6</accession>
<protein>
    <recommendedName>
        <fullName evidence="4">Small ribosomal subunit protein RACK1</fullName>
    </recommendedName>
</protein>
<organism evidence="6 8">
    <name type="scientific">Canis lupus familiaris</name>
    <name type="common">Dog</name>
    <name type="synonym">Canis familiaris</name>
    <dbReference type="NCBI Taxonomy" id="9615"/>
    <lineage>
        <taxon>Eukaryota</taxon>
        <taxon>Metazoa</taxon>
        <taxon>Chordata</taxon>
        <taxon>Craniata</taxon>
        <taxon>Vertebrata</taxon>
        <taxon>Euteleostomi</taxon>
        <taxon>Mammalia</taxon>
        <taxon>Eutheria</taxon>
        <taxon>Laurasiatheria</taxon>
        <taxon>Carnivora</taxon>
        <taxon>Caniformia</taxon>
        <taxon>Canidae</taxon>
        <taxon>Canis</taxon>
    </lineage>
</organism>
<evidence type="ECO:0000313" key="8">
    <source>
        <dbReference type="Proteomes" id="UP000694429"/>
    </source>
</evidence>
<dbReference type="Gene3D" id="2.130.10.10">
    <property type="entry name" value="YVTN repeat-like/Quinoprotein amine dehydrogenase"/>
    <property type="match status" value="1"/>
</dbReference>
<reference evidence="7" key="1">
    <citation type="submission" date="2018-10" db="EMBL/GenBank/DDBJ databases">
        <title>De novo assembly of a Great Dane genome.</title>
        <authorList>
            <person name="Kidd J.M."/>
            <person name="Pendleton A.L."/>
            <person name="Shen F."/>
            <person name="Emery S."/>
        </authorList>
    </citation>
    <scope>NUCLEOTIDE SEQUENCE [LARGE SCALE GENOMIC DNA]</scope>
    <source>
        <strain evidence="7">Great Dane</strain>
    </source>
</reference>